<protein>
    <submittedName>
        <fullName evidence="1">Uncharacterized protein</fullName>
    </submittedName>
</protein>
<dbReference type="AlphaFoldDB" id="A0A437S825"/>
<dbReference type="OrthoDB" id="1696114at2"/>
<sequence length="354" mass="40157">MAQKYFKPILIGVVALIVLFLFVNRATNQEKEIIEDKTLDITENAKDFHLSTNGMMIFDGKKLYFCDKNFDFLKSVSSKDRELEVFFDNNYAFLYDADLKKVFEYKDTGELLNTITLDENLYNVKYLNKNIVFHMKGDGDEVLSILRSDGSLEEIYRSSNAIMSFDVYDESTFAVAELELDATGYKSILNARGYNNLSTEEFNSEGALCVFTTKNEVLMVTDKNMYVFGNDETKHIEVPNVTDVLIKERSIYLLHSGILSKYNFNLEEQSKQVLAANVNHLAQIANSVYAYGNSDIGGDLGKKSQFYKRLGFSADEIKIFGVTIGTLKNGRIRTFKIVNKRSLTSESTPVGAEE</sequence>
<dbReference type="RefSeq" id="WP_127724084.1">
    <property type="nucleotide sequence ID" value="NZ_RLIH01000004.1"/>
</dbReference>
<proteinExistence type="predicted"/>
<dbReference type="EMBL" id="RLIH01000004">
    <property type="protein sequence ID" value="RVU55068.1"/>
    <property type="molecule type" value="Genomic_DNA"/>
</dbReference>
<name>A0A437S825_9FIRM</name>
<comment type="caution">
    <text evidence="1">The sequence shown here is derived from an EMBL/GenBank/DDBJ whole genome shotgun (WGS) entry which is preliminary data.</text>
</comment>
<accession>A0A437S825</accession>
<reference evidence="1 2" key="1">
    <citation type="submission" date="2018-11" db="EMBL/GenBank/DDBJ databases">
        <title>Genome sequencing and assembly of Anaerosphaera sp. nov., GS7-6-2.</title>
        <authorList>
            <person name="Rettenmaier R."/>
            <person name="Liebl W."/>
            <person name="Zverlov V."/>
        </authorList>
    </citation>
    <scope>NUCLEOTIDE SEQUENCE [LARGE SCALE GENOMIC DNA]</scope>
    <source>
        <strain evidence="1 2">GS7-6-2</strain>
    </source>
</reference>
<organism evidence="1 2">
    <name type="scientific">Anaerosphaera multitolerans</name>
    <dbReference type="NCBI Taxonomy" id="2487351"/>
    <lineage>
        <taxon>Bacteria</taxon>
        <taxon>Bacillati</taxon>
        <taxon>Bacillota</taxon>
        <taxon>Tissierellia</taxon>
        <taxon>Tissierellales</taxon>
        <taxon>Peptoniphilaceae</taxon>
        <taxon>Anaerosphaera</taxon>
    </lineage>
</organism>
<evidence type="ECO:0000313" key="2">
    <source>
        <dbReference type="Proteomes" id="UP000288812"/>
    </source>
</evidence>
<dbReference type="Proteomes" id="UP000288812">
    <property type="component" value="Unassembled WGS sequence"/>
</dbReference>
<keyword evidence="2" id="KW-1185">Reference proteome</keyword>
<evidence type="ECO:0000313" key="1">
    <source>
        <dbReference type="EMBL" id="RVU55068.1"/>
    </source>
</evidence>
<gene>
    <name evidence="1" type="ORF">EF514_04040</name>
</gene>